<dbReference type="InParanoid" id="A7RKU9"/>
<feature type="transmembrane region" description="Helical" evidence="8">
    <location>
        <begin position="762"/>
        <end position="791"/>
    </location>
</feature>
<dbReference type="InterPro" id="IPR032394">
    <property type="entry name" value="Anoct_dimer"/>
</dbReference>
<feature type="transmembrane region" description="Helical" evidence="8">
    <location>
        <begin position="656"/>
        <end position="680"/>
    </location>
</feature>
<feature type="transmembrane region" description="Helical" evidence="8">
    <location>
        <begin position="605"/>
        <end position="632"/>
    </location>
</feature>
<protein>
    <recommendedName>
        <fullName evidence="8">Anoctamin</fullName>
    </recommendedName>
</protein>
<dbReference type="GO" id="GO:0046983">
    <property type="term" value="F:protein dimerization activity"/>
    <property type="evidence" value="ECO:0007669"/>
    <property type="project" value="InterPro"/>
</dbReference>
<keyword evidence="4 8" id="KW-0812">Transmembrane</keyword>
<feature type="non-terminal residue" evidence="12">
    <location>
        <position position="1"/>
    </location>
</feature>
<dbReference type="AlphaFoldDB" id="A7RKU9"/>
<evidence type="ECO:0000256" key="9">
    <source>
        <dbReference type="SAM" id="MobiDB-lite"/>
    </source>
</evidence>
<comment type="subcellular location">
    <subcellularLocation>
        <location evidence="1">Cell membrane</location>
        <topology evidence="1">Multi-pass membrane protein</topology>
    </subcellularLocation>
    <subcellularLocation>
        <location evidence="8">Membrane</location>
        <topology evidence="8">Multi-pass membrane protein</topology>
    </subcellularLocation>
</comment>
<accession>A7RKU9</accession>
<evidence type="ECO:0000256" key="1">
    <source>
        <dbReference type="ARBA" id="ARBA00004651"/>
    </source>
</evidence>
<comment type="similarity">
    <text evidence="2 8">Belongs to the anoctamin family.</text>
</comment>
<dbReference type="EMBL" id="DS469516">
    <property type="protein sequence ID" value="EDO48050.1"/>
    <property type="molecule type" value="Genomic_DNA"/>
</dbReference>
<reference evidence="12 13" key="1">
    <citation type="journal article" date="2007" name="Science">
        <title>Sea anemone genome reveals ancestral eumetazoan gene repertoire and genomic organization.</title>
        <authorList>
            <person name="Putnam N.H."/>
            <person name="Srivastava M."/>
            <person name="Hellsten U."/>
            <person name="Dirks B."/>
            <person name="Chapman J."/>
            <person name="Salamov A."/>
            <person name="Terry A."/>
            <person name="Shapiro H."/>
            <person name="Lindquist E."/>
            <person name="Kapitonov V.V."/>
            <person name="Jurka J."/>
            <person name="Genikhovich G."/>
            <person name="Grigoriev I.V."/>
            <person name="Lucas S.M."/>
            <person name="Steele R.E."/>
            <person name="Finnerty J.R."/>
            <person name="Technau U."/>
            <person name="Martindale M.Q."/>
            <person name="Rokhsar D.S."/>
        </authorList>
    </citation>
    <scope>NUCLEOTIDE SEQUENCE [LARGE SCALE GENOMIC DNA]</scope>
    <source>
        <strain evidence="13">CH2 X CH6</strain>
    </source>
</reference>
<evidence type="ECO:0000313" key="12">
    <source>
        <dbReference type="EMBL" id="EDO48050.1"/>
    </source>
</evidence>
<evidence type="ECO:0000256" key="2">
    <source>
        <dbReference type="ARBA" id="ARBA00009671"/>
    </source>
</evidence>
<dbReference type="GO" id="GO:1902476">
    <property type="term" value="P:chloride transmembrane transport"/>
    <property type="evidence" value="ECO:0000318"/>
    <property type="project" value="GO_Central"/>
</dbReference>
<evidence type="ECO:0000259" key="11">
    <source>
        <dbReference type="Pfam" id="PF16178"/>
    </source>
</evidence>
<feature type="transmembrane region" description="Helical" evidence="8">
    <location>
        <begin position="489"/>
        <end position="512"/>
    </location>
</feature>
<dbReference type="PANTHER" id="PTHR12308:SF84">
    <property type="entry name" value="ANOCTAMIN"/>
    <property type="match status" value="1"/>
</dbReference>
<keyword evidence="5 8" id="KW-1133">Transmembrane helix</keyword>
<feature type="domain" description="Anoctamin dimerisation" evidence="11">
    <location>
        <begin position="11"/>
        <end position="223"/>
    </location>
</feature>
<keyword evidence="13" id="KW-1185">Reference proteome</keyword>
<feature type="compositionally biased region" description="Polar residues" evidence="9">
    <location>
        <begin position="1"/>
        <end position="10"/>
    </location>
</feature>
<dbReference type="GO" id="GO:0005886">
    <property type="term" value="C:plasma membrane"/>
    <property type="evidence" value="ECO:0000318"/>
    <property type="project" value="GO_Central"/>
</dbReference>
<dbReference type="PANTHER" id="PTHR12308">
    <property type="entry name" value="ANOCTAMIN"/>
    <property type="match status" value="1"/>
</dbReference>
<dbReference type="HOGENOM" id="CLU_006685_1_3_1"/>
<dbReference type="Proteomes" id="UP000001593">
    <property type="component" value="Unassembled WGS sequence"/>
</dbReference>
<evidence type="ECO:0000313" key="13">
    <source>
        <dbReference type="Proteomes" id="UP000001593"/>
    </source>
</evidence>
<feature type="domain" description="Anoctamin transmembrane" evidence="10">
    <location>
        <begin position="227"/>
        <end position="805"/>
    </location>
</feature>
<evidence type="ECO:0000256" key="4">
    <source>
        <dbReference type="ARBA" id="ARBA00022692"/>
    </source>
</evidence>
<dbReference type="Pfam" id="PF04547">
    <property type="entry name" value="Anoctamin"/>
    <property type="match status" value="1"/>
</dbReference>
<feature type="compositionally biased region" description="Basic and acidic residues" evidence="9">
    <location>
        <begin position="11"/>
        <end position="25"/>
    </location>
</feature>
<evidence type="ECO:0000256" key="8">
    <source>
        <dbReference type="RuleBase" id="RU280814"/>
    </source>
</evidence>
<feature type="region of interest" description="Disordered" evidence="9">
    <location>
        <begin position="1"/>
        <end position="25"/>
    </location>
</feature>
<evidence type="ECO:0000256" key="3">
    <source>
        <dbReference type="ARBA" id="ARBA00022475"/>
    </source>
</evidence>
<feature type="transmembrane region" description="Helical" evidence="8">
    <location>
        <begin position="319"/>
        <end position="336"/>
    </location>
</feature>
<dbReference type="eggNOG" id="KOG2514">
    <property type="taxonomic scope" value="Eukaryota"/>
</dbReference>
<gene>
    <name evidence="12" type="ORF">NEMVEDRAFT_v1g30680</name>
</gene>
<feature type="transmembrane region" description="Helical" evidence="8">
    <location>
        <begin position="440"/>
        <end position="461"/>
    </location>
</feature>
<name>A7RKU9_NEMVE</name>
<keyword evidence="7" id="KW-0325">Glycoprotein</keyword>
<keyword evidence="6 8" id="KW-0472">Membrane</keyword>
<evidence type="ECO:0000256" key="6">
    <source>
        <dbReference type="ARBA" id="ARBA00023136"/>
    </source>
</evidence>
<feature type="non-terminal residue" evidence="12">
    <location>
        <position position="808"/>
    </location>
</feature>
<organism evidence="12 13">
    <name type="scientific">Nematostella vectensis</name>
    <name type="common">Starlet sea anemone</name>
    <dbReference type="NCBI Taxonomy" id="45351"/>
    <lineage>
        <taxon>Eukaryota</taxon>
        <taxon>Metazoa</taxon>
        <taxon>Cnidaria</taxon>
        <taxon>Anthozoa</taxon>
        <taxon>Hexacorallia</taxon>
        <taxon>Actiniaria</taxon>
        <taxon>Edwardsiidae</taxon>
        <taxon>Nematostella</taxon>
    </lineage>
</organism>
<dbReference type="GO" id="GO:0005254">
    <property type="term" value="F:chloride channel activity"/>
    <property type="evidence" value="ECO:0000318"/>
    <property type="project" value="GO_Central"/>
</dbReference>
<dbReference type="OMA" id="KYCKRTH"/>
<dbReference type="InterPro" id="IPR007632">
    <property type="entry name" value="Anoctamin"/>
</dbReference>
<proteinExistence type="inferred from homology"/>
<evidence type="ECO:0000256" key="7">
    <source>
        <dbReference type="ARBA" id="ARBA00023180"/>
    </source>
</evidence>
<dbReference type="Pfam" id="PF16178">
    <property type="entry name" value="Anoct_dimer"/>
    <property type="match status" value="1"/>
</dbReference>
<dbReference type="InterPro" id="IPR049452">
    <property type="entry name" value="Anoctamin_TM"/>
</dbReference>
<dbReference type="PhylomeDB" id="A7RKU9"/>
<keyword evidence="3" id="KW-1003">Cell membrane</keyword>
<sequence length="808" mass="94163">TPIDTESLSAEQKETENSHADKRRVYEENLKKAGLELEHEEGDNKKRKTHFVKIHTPWDVLAATAEEMMMKSPIRDSDIEIKSWSEKHLSEEFVTSIRSRDPLKIHDSCITPPKKQFVAYFRKVINNPRLQKKQFFVGYHDKNTFFSAAERSRMTERICSQQRFGEERFDQGIKRLIHQGTYTAAYPLHSGPEEVSRKGHPSNERQKLRRDWARFGRWFKYQPYDAIKDYFGTEIGLYFAWLGFYAAMLVPAAIFGVAVFIYGIAQSTIFPPVKDICNKAYEAEFYMCPLCDKQCPYWSLVVNCPYAIWVHAFDNDSTVVFAIFMSIWATVFLEFWKRRQAVLAYEWHMMHYEDQEEQPRPEFIVTVTTLKKDKASQWGGMVPHVPKLQQYRKLAGVVSLVAFMIALVLSAVVGVVIYRASVYGSLMAYPDPQVRKQAKMTTSITAAILNLICINLLKFVYEKLAMFLTEWENPRTETDFKDSFTYKMYLFQFVNNYASIFYIAFFKLNLVIGTPGNYRRFAGEYRLDGCSSGGCLMDLCIQLVIIMVGQQIIGNITEIAIPGLLKWWKMRQAQKEAFEEIPRWEVDYKLNTLPEHHLFWEYLEVVLQFGFVTMFVAAFPLAPLFALVNAVFELRVDAINFVCQFRRPTPRRAQDIGAWMSIMQGLANISVLVNAFVIAFTSDFIPRLVYTTAYSPDGTLRGYLNNSLSYFNVKDYDRMGAIGAREKPGDNYAYTVLNYTREYCRYPGYHEPEFPYEVSKQYWHVIAARLAFVFAFQYIVYAVTKFVAWLVPDRPRHLELRIKRQEYL</sequence>
<evidence type="ECO:0000259" key="10">
    <source>
        <dbReference type="Pfam" id="PF04547"/>
    </source>
</evidence>
<feature type="transmembrane region" description="Helical" evidence="8">
    <location>
        <begin position="394"/>
        <end position="420"/>
    </location>
</feature>
<evidence type="ECO:0000256" key="5">
    <source>
        <dbReference type="ARBA" id="ARBA00022989"/>
    </source>
</evidence>
<feature type="transmembrane region" description="Helical" evidence="8">
    <location>
        <begin position="238"/>
        <end position="265"/>
    </location>
</feature>